<dbReference type="RefSeq" id="WP_180279916.1">
    <property type="nucleotide sequence ID" value="NZ_JABFDB010000001.1"/>
</dbReference>
<dbReference type="EMBL" id="JABFDB010000001">
    <property type="protein sequence ID" value="NYZ18147.1"/>
    <property type="molecule type" value="Genomic_DNA"/>
</dbReference>
<reference evidence="1 2" key="1">
    <citation type="submission" date="2020-05" db="EMBL/GenBank/DDBJ databases">
        <title>Azospirillum oleiclasticum sp. nov, a nitrogen-fixing and heavy crude oil-emulsifying bacterium isolated from the crude oil of Yumen Oilfield.</title>
        <authorList>
            <person name="Wu D."/>
            <person name="Cai M."/>
            <person name="Zhang X."/>
        </authorList>
    </citation>
    <scope>NUCLEOTIDE SEQUENCE [LARGE SCALE GENOMIC DNA]</scope>
    <source>
        <strain evidence="1 2">ROY-1-1-2</strain>
    </source>
</reference>
<name>A0ABX2T261_9PROT</name>
<dbReference type="Pfam" id="PF12073">
    <property type="entry name" value="DUF3553"/>
    <property type="match status" value="1"/>
</dbReference>
<evidence type="ECO:0000313" key="2">
    <source>
        <dbReference type="Proteomes" id="UP000584642"/>
    </source>
</evidence>
<organism evidence="1 2">
    <name type="scientific">Azospirillum oleiclasticum</name>
    <dbReference type="NCBI Taxonomy" id="2735135"/>
    <lineage>
        <taxon>Bacteria</taxon>
        <taxon>Pseudomonadati</taxon>
        <taxon>Pseudomonadota</taxon>
        <taxon>Alphaproteobacteria</taxon>
        <taxon>Rhodospirillales</taxon>
        <taxon>Azospirillaceae</taxon>
        <taxon>Azospirillum</taxon>
    </lineage>
</organism>
<comment type="caution">
    <text evidence="1">The sequence shown here is derived from an EMBL/GenBank/DDBJ whole genome shotgun (WGS) entry which is preliminary data.</text>
</comment>
<evidence type="ECO:0000313" key="1">
    <source>
        <dbReference type="EMBL" id="NYZ18147.1"/>
    </source>
</evidence>
<accession>A0ABX2T261</accession>
<sequence>MDDTLVPGAYVRHPTRPDWGLGQVQSAIGPRVTVNFEHAGKVLVNTDVIVLDVVDPDEDPPGPEAVSPA</sequence>
<dbReference type="Proteomes" id="UP000584642">
    <property type="component" value="Unassembled WGS sequence"/>
</dbReference>
<protein>
    <submittedName>
        <fullName evidence="1">DUF3553 domain-containing protein</fullName>
    </submittedName>
</protein>
<dbReference type="InterPro" id="IPR021938">
    <property type="entry name" value="DUF3553"/>
</dbReference>
<keyword evidence="2" id="KW-1185">Reference proteome</keyword>
<gene>
    <name evidence="1" type="ORF">HND93_00365</name>
</gene>
<proteinExistence type="predicted"/>